<dbReference type="Gene3D" id="2.170.130.10">
    <property type="entry name" value="TonB-dependent receptor, plug domain"/>
    <property type="match status" value="1"/>
</dbReference>
<dbReference type="SUPFAM" id="SSF49464">
    <property type="entry name" value="Carboxypeptidase regulatory domain-like"/>
    <property type="match status" value="1"/>
</dbReference>
<dbReference type="Gene3D" id="2.60.40.1120">
    <property type="entry name" value="Carboxypeptidase-like, regulatory domain"/>
    <property type="match status" value="1"/>
</dbReference>
<name>A0A382N4T8_9ZZZZ</name>
<reference evidence="1" key="1">
    <citation type="submission" date="2018-05" db="EMBL/GenBank/DDBJ databases">
        <authorList>
            <person name="Lanie J.A."/>
            <person name="Ng W.-L."/>
            <person name="Kazmierczak K.M."/>
            <person name="Andrzejewski T.M."/>
            <person name="Davidsen T.M."/>
            <person name="Wayne K.J."/>
            <person name="Tettelin H."/>
            <person name="Glass J.I."/>
            <person name="Rusch D."/>
            <person name="Podicherti R."/>
            <person name="Tsui H.-C.T."/>
            <person name="Winkler M.E."/>
        </authorList>
    </citation>
    <scope>NUCLEOTIDE SEQUENCE</scope>
</reference>
<dbReference type="AlphaFoldDB" id="A0A382N4T8"/>
<proteinExistence type="predicted"/>
<dbReference type="EMBL" id="UINC01098011">
    <property type="protein sequence ID" value="SVC56189.1"/>
    <property type="molecule type" value="Genomic_DNA"/>
</dbReference>
<dbReference type="Pfam" id="PF13715">
    <property type="entry name" value="CarbopepD_reg_2"/>
    <property type="match status" value="1"/>
</dbReference>
<dbReference type="SUPFAM" id="SSF56935">
    <property type="entry name" value="Porins"/>
    <property type="match status" value="1"/>
</dbReference>
<feature type="non-terminal residue" evidence="1">
    <location>
        <position position="190"/>
    </location>
</feature>
<dbReference type="InterPro" id="IPR008969">
    <property type="entry name" value="CarboxyPept-like_regulatory"/>
</dbReference>
<evidence type="ECO:0008006" key="2">
    <source>
        <dbReference type="Google" id="ProtNLM"/>
    </source>
</evidence>
<protein>
    <recommendedName>
        <fullName evidence="2">TonB-dependent receptor plug domain-containing protein</fullName>
    </recommendedName>
</protein>
<sequence length="190" mass="19707">MRKLIAPILLFSVALFGQQDAVITGQVTNSTTGEPLPGANVMVTLTSYGSATDINGEYVITVPASSVQGQEAKVTARFIGFRDLSATVTISPGSQSQDFSMIEDVLEMDAVIVTGVAENTPKTKLTFSVGHVSQGALESVPTFSAESALRGKVAGVKIVRGSGEPGRDASVLLRAPTSINSSGSSQDPLY</sequence>
<accession>A0A382N4T8</accession>
<organism evidence="1">
    <name type="scientific">marine metagenome</name>
    <dbReference type="NCBI Taxonomy" id="408172"/>
    <lineage>
        <taxon>unclassified sequences</taxon>
        <taxon>metagenomes</taxon>
        <taxon>ecological metagenomes</taxon>
    </lineage>
</organism>
<dbReference type="InterPro" id="IPR037066">
    <property type="entry name" value="Plug_dom_sf"/>
</dbReference>
<evidence type="ECO:0000313" key="1">
    <source>
        <dbReference type="EMBL" id="SVC56189.1"/>
    </source>
</evidence>
<gene>
    <name evidence="1" type="ORF">METZ01_LOCUS309043</name>
</gene>